<dbReference type="Gene3D" id="3.60.21.10">
    <property type="match status" value="1"/>
</dbReference>
<dbReference type="PANTHER" id="PTHR43143:SF1">
    <property type="entry name" value="SERINE_THREONINE-PROTEIN PHOSPHATASE CPPED1"/>
    <property type="match status" value="1"/>
</dbReference>
<keyword evidence="3" id="KW-1185">Reference proteome</keyword>
<dbReference type="SUPFAM" id="SSF56300">
    <property type="entry name" value="Metallo-dependent phosphatases"/>
    <property type="match status" value="1"/>
</dbReference>
<proteinExistence type="predicted"/>
<name>A0ABW3UUP3_9BACL</name>
<dbReference type="RefSeq" id="WP_079908926.1">
    <property type="nucleotide sequence ID" value="NZ_BAABJG010000024.1"/>
</dbReference>
<evidence type="ECO:0000259" key="1">
    <source>
        <dbReference type="Pfam" id="PF00149"/>
    </source>
</evidence>
<dbReference type="InterPro" id="IPR004843">
    <property type="entry name" value="Calcineurin-like_PHP"/>
</dbReference>
<dbReference type="Pfam" id="PF00149">
    <property type="entry name" value="Metallophos"/>
    <property type="match status" value="1"/>
</dbReference>
<reference evidence="3" key="1">
    <citation type="journal article" date="2019" name="Int. J. Syst. Evol. Microbiol.">
        <title>The Global Catalogue of Microorganisms (GCM) 10K type strain sequencing project: providing services to taxonomists for standard genome sequencing and annotation.</title>
        <authorList>
            <consortium name="The Broad Institute Genomics Platform"/>
            <consortium name="The Broad Institute Genome Sequencing Center for Infectious Disease"/>
            <person name="Wu L."/>
            <person name="Ma J."/>
        </authorList>
    </citation>
    <scope>NUCLEOTIDE SEQUENCE [LARGE SCALE GENOMIC DNA]</scope>
    <source>
        <strain evidence="3">CCUG 53270</strain>
    </source>
</reference>
<comment type="caution">
    <text evidence="2">The sequence shown here is derived from an EMBL/GenBank/DDBJ whole genome shotgun (WGS) entry which is preliminary data.</text>
</comment>
<accession>A0ABW3UUP3</accession>
<dbReference type="EMBL" id="JBHTLU010000035">
    <property type="protein sequence ID" value="MFD1223546.1"/>
    <property type="molecule type" value="Genomic_DNA"/>
</dbReference>
<feature type="domain" description="Calcineurin-like phosphoesterase" evidence="1">
    <location>
        <begin position="60"/>
        <end position="272"/>
    </location>
</feature>
<evidence type="ECO:0000313" key="3">
    <source>
        <dbReference type="Proteomes" id="UP001597180"/>
    </source>
</evidence>
<keyword evidence="2" id="KW-0378">Hydrolase</keyword>
<protein>
    <submittedName>
        <fullName evidence="2">Metallophosphoesterase family protein</fullName>
        <ecNumber evidence="2">3.1.-.-</ecNumber>
    </submittedName>
</protein>
<dbReference type="EC" id="3.1.-.-" evidence="2"/>
<organism evidence="2 3">
    <name type="scientific">Paenibacillus vulneris</name>
    <dbReference type="NCBI Taxonomy" id="1133364"/>
    <lineage>
        <taxon>Bacteria</taxon>
        <taxon>Bacillati</taxon>
        <taxon>Bacillota</taxon>
        <taxon>Bacilli</taxon>
        <taxon>Bacillales</taxon>
        <taxon>Paenibacillaceae</taxon>
        <taxon>Paenibacillus</taxon>
    </lineage>
</organism>
<dbReference type="InterPro" id="IPR029052">
    <property type="entry name" value="Metallo-depent_PP-like"/>
</dbReference>
<gene>
    <name evidence="2" type="ORF">ACFQ4B_25835</name>
</gene>
<dbReference type="PANTHER" id="PTHR43143">
    <property type="entry name" value="METALLOPHOSPHOESTERASE, CALCINEURIN SUPERFAMILY"/>
    <property type="match status" value="1"/>
</dbReference>
<dbReference type="InterPro" id="IPR051918">
    <property type="entry name" value="STPP_CPPED1"/>
</dbReference>
<sequence length="344" mass="39717">MTRREFVKMLLSMSVVVDGSVNALFKMLYQSFTSRTEQETKTDTVIEEVKPVASTEPLLSFFVLSDLHVSIYDKNTPRKLRNALYQIQYFSHPVDALLLGGDLTDYGTELEYKSLQSILSSYKLPQLYANMGNHDYYNIWIDKSGAFNTASMPNGKTDAESRERFQKMFWYTKPYNDFDIKGYHFILMSQESYLQEMPEVGEGAWYSDAQMAWLEAKLKETTDGKPIFVLIHQPLPAIGQDGGSHRLIRANQFREILKPYPNVFVISGHTHQDFDNGSNHYTKETFHWFVNASVGLTRNPEPLTKSQGMYVQVYEDKVTVRGWEFANSTWIPEADWTIPLEKVK</sequence>
<evidence type="ECO:0000313" key="2">
    <source>
        <dbReference type="EMBL" id="MFD1223546.1"/>
    </source>
</evidence>
<dbReference type="GO" id="GO:0016787">
    <property type="term" value="F:hydrolase activity"/>
    <property type="evidence" value="ECO:0007669"/>
    <property type="project" value="UniProtKB-KW"/>
</dbReference>
<dbReference type="Proteomes" id="UP001597180">
    <property type="component" value="Unassembled WGS sequence"/>
</dbReference>